<dbReference type="SUPFAM" id="SSF46934">
    <property type="entry name" value="UBA-like"/>
    <property type="match status" value="1"/>
</dbReference>
<protein>
    <submittedName>
        <fullName evidence="3">DUF4342 domain-containing protein</fullName>
    </submittedName>
</protein>
<accession>A0A6N7IPR4</accession>
<dbReference type="Gene3D" id="1.10.8.10">
    <property type="entry name" value="DNA helicase RuvA subunit, C-terminal domain"/>
    <property type="match status" value="1"/>
</dbReference>
<organism evidence="3 4">
    <name type="scientific">Desulfofundulus thermobenzoicus</name>
    <dbReference type="NCBI Taxonomy" id="29376"/>
    <lineage>
        <taxon>Bacteria</taxon>
        <taxon>Bacillati</taxon>
        <taxon>Bacillota</taxon>
        <taxon>Clostridia</taxon>
        <taxon>Eubacteriales</taxon>
        <taxon>Peptococcaceae</taxon>
        <taxon>Desulfofundulus</taxon>
    </lineage>
</organism>
<dbReference type="AlphaFoldDB" id="A0A6N7IPR4"/>
<dbReference type="Pfam" id="PF14242">
    <property type="entry name" value="DUF4342"/>
    <property type="match status" value="1"/>
</dbReference>
<dbReference type="InterPro" id="IPR009060">
    <property type="entry name" value="UBA-like_sf"/>
</dbReference>
<proteinExistence type="predicted"/>
<name>A0A6N7IPR4_9FIRM</name>
<feature type="domain" description="DUF4342" evidence="2">
    <location>
        <begin position="44"/>
        <end position="126"/>
    </location>
</feature>
<dbReference type="EMBL" id="WHYR01000005">
    <property type="protein sequence ID" value="MQL51218.1"/>
    <property type="molecule type" value="Genomic_DNA"/>
</dbReference>
<feature type="region of interest" description="Disordered" evidence="1">
    <location>
        <begin position="124"/>
        <end position="145"/>
    </location>
</feature>
<keyword evidence="4" id="KW-1185">Reference proteome</keyword>
<evidence type="ECO:0000313" key="3">
    <source>
        <dbReference type="EMBL" id="MQL51218.1"/>
    </source>
</evidence>
<evidence type="ECO:0000256" key="1">
    <source>
        <dbReference type="SAM" id="MobiDB-lite"/>
    </source>
</evidence>
<sequence length="145" mass="15895">MNSELEKIDLIRARLGVGYKEAKEALDAAGGDVVQALIRLEDEKKNFTEKLQDRGQELLEQLKEIFQRGQETRIKIKQGERTVVELPASVGALGLLGTLASSQLAVLGALGAVTAMARNYTLEIERPGREEDRVEPADPTPGEVR</sequence>
<gene>
    <name evidence="3" type="ORF">GFC01_02870</name>
</gene>
<evidence type="ECO:0000259" key="2">
    <source>
        <dbReference type="Pfam" id="PF14242"/>
    </source>
</evidence>
<dbReference type="OrthoDB" id="129626at2"/>
<dbReference type="RefSeq" id="WP_152945147.1">
    <property type="nucleotide sequence ID" value="NZ_WHYR01000005.1"/>
</dbReference>
<dbReference type="Proteomes" id="UP000441717">
    <property type="component" value="Unassembled WGS sequence"/>
</dbReference>
<reference evidence="3 4" key="1">
    <citation type="submission" date="2019-10" db="EMBL/GenBank/DDBJ databases">
        <title>Comparative genomics of sulfur disproportionating microorganisms.</title>
        <authorList>
            <person name="Ward L.M."/>
            <person name="Bertran E."/>
            <person name="Johnston D."/>
        </authorList>
    </citation>
    <scope>NUCLEOTIDE SEQUENCE [LARGE SCALE GENOMIC DNA]</scope>
    <source>
        <strain evidence="3 4">DSM 14055</strain>
    </source>
</reference>
<evidence type="ECO:0000313" key="4">
    <source>
        <dbReference type="Proteomes" id="UP000441717"/>
    </source>
</evidence>
<comment type="caution">
    <text evidence="3">The sequence shown here is derived from an EMBL/GenBank/DDBJ whole genome shotgun (WGS) entry which is preliminary data.</text>
</comment>
<feature type="compositionally biased region" description="Basic and acidic residues" evidence="1">
    <location>
        <begin position="124"/>
        <end position="136"/>
    </location>
</feature>
<dbReference type="InterPro" id="IPR025642">
    <property type="entry name" value="DUF4342"/>
</dbReference>